<dbReference type="RefSeq" id="WP_376850443.1">
    <property type="nucleotide sequence ID" value="NZ_JBHSMF010000006.1"/>
</dbReference>
<feature type="transmembrane region" description="Helical" evidence="1">
    <location>
        <begin position="407"/>
        <end position="423"/>
    </location>
</feature>
<reference evidence="3" key="1">
    <citation type="journal article" date="2019" name="Int. J. Syst. Evol. Microbiol.">
        <title>The Global Catalogue of Microorganisms (GCM) 10K type strain sequencing project: providing services to taxonomists for standard genome sequencing and annotation.</title>
        <authorList>
            <consortium name="The Broad Institute Genomics Platform"/>
            <consortium name="The Broad Institute Genome Sequencing Center for Infectious Disease"/>
            <person name="Wu L."/>
            <person name="Ma J."/>
        </authorList>
    </citation>
    <scope>NUCLEOTIDE SEQUENCE [LARGE SCALE GENOMIC DNA]</scope>
    <source>
        <strain evidence="3">CCUG 57401</strain>
    </source>
</reference>
<name>A0ABW0NCS2_9BURK</name>
<feature type="transmembrane region" description="Helical" evidence="1">
    <location>
        <begin position="71"/>
        <end position="93"/>
    </location>
</feature>
<protein>
    <recommendedName>
        <fullName evidence="4">O-antigen ligase domain-containing protein</fullName>
    </recommendedName>
</protein>
<feature type="transmembrane region" description="Helical" evidence="1">
    <location>
        <begin position="144"/>
        <end position="167"/>
    </location>
</feature>
<proteinExistence type="predicted"/>
<feature type="transmembrane region" description="Helical" evidence="1">
    <location>
        <begin position="260"/>
        <end position="278"/>
    </location>
</feature>
<feature type="transmembrane region" description="Helical" evidence="1">
    <location>
        <begin position="215"/>
        <end position="230"/>
    </location>
</feature>
<feature type="transmembrane region" description="Helical" evidence="1">
    <location>
        <begin position="12"/>
        <end position="33"/>
    </location>
</feature>
<feature type="transmembrane region" description="Helical" evidence="1">
    <location>
        <begin position="236"/>
        <end position="253"/>
    </location>
</feature>
<keyword evidence="1" id="KW-1133">Transmembrane helix</keyword>
<accession>A0ABW0NCS2</accession>
<sequence>MHNINGSWIRGRLFGLLIVLSLISWPALLASIFPEISYQKLPSPLDLFPALVSWVLLSTIRCPYSRLLGYAWVIWYFVGVLNTLSSSIVLGSYYGNLRLQEATEIYFWGCAFYFAGMLLFEKTAGKRKKSVYGVSVSSLGIHPIFRAVLLAFPIAWLASMYWTLGYIPILRGVNIVDDMYEIGYGPLYPYGPFLIVSILFAAYRCMSAGTHKRRISYGVIALLFIIISMADGKRAFAMVAFGGVCGISFKLFGRKTWWPILPIFASAMLALYVGVLLLRGDESGVIRFDAYEKMMLVGVEFRDFVYTVNYAKPGEIQNYSWAVSSLASVTNNLAMKVLGLDKTALVNLDSAHAWATIWGSNFGIRTGILSELWFSYGGMAMPLLVLYGFLSGILIRGLRAVRSGRDLIFFSSLFGLLVLNITSQSTFTFGILPTLLYLYVVVRGGSDLLHQRNLRRNRILEFYSGLRDVGLDGRSERLQR</sequence>
<feature type="transmembrane region" description="Helical" evidence="1">
    <location>
        <begin position="105"/>
        <end position="124"/>
    </location>
</feature>
<evidence type="ECO:0000313" key="2">
    <source>
        <dbReference type="EMBL" id="MFC5498389.1"/>
    </source>
</evidence>
<dbReference type="Proteomes" id="UP001596037">
    <property type="component" value="Unassembled WGS sequence"/>
</dbReference>
<comment type="caution">
    <text evidence="2">The sequence shown here is derived from an EMBL/GenBank/DDBJ whole genome shotgun (WGS) entry which is preliminary data.</text>
</comment>
<evidence type="ECO:0008006" key="4">
    <source>
        <dbReference type="Google" id="ProtNLM"/>
    </source>
</evidence>
<evidence type="ECO:0000313" key="3">
    <source>
        <dbReference type="Proteomes" id="UP001596037"/>
    </source>
</evidence>
<feature type="transmembrane region" description="Helical" evidence="1">
    <location>
        <begin position="45"/>
        <end position="64"/>
    </location>
</feature>
<organism evidence="2 3">
    <name type="scientific">Caenimonas terrae</name>
    <dbReference type="NCBI Taxonomy" id="696074"/>
    <lineage>
        <taxon>Bacteria</taxon>
        <taxon>Pseudomonadati</taxon>
        <taxon>Pseudomonadota</taxon>
        <taxon>Betaproteobacteria</taxon>
        <taxon>Burkholderiales</taxon>
        <taxon>Comamonadaceae</taxon>
        <taxon>Caenimonas</taxon>
    </lineage>
</organism>
<keyword evidence="3" id="KW-1185">Reference proteome</keyword>
<feature type="transmembrane region" description="Helical" evidence="1">
    <location>
        <begin position="187"/>
        <end position="203"/>
    </location>
</feature>
<dbReference type="EMBL" id="JBHSMF010000006">
    <property type="protein sequence ID" value="MFC5498389.1"/>
    <property type="molecule type" value="Genomic_DNA"/>
</dbReference>
<keyword evidence="1" id="KW-0812">Transmembrane</keyword>
<feature type="transmembrane region" description="Helical" evidence="1">
    <location>
        <begin position="373"/>
        <end position="395"/>
    </location>
</feature>
<keyword evidence="1" id="KW-0472">Membrane</keyword>
<evidence type="ECO:0000256" key="1">
    <source>
        <dbReference type="SAM" id="Phobius"/>
    </source>
</evidence>
<gene>
    <name evidence="2" type="ORF">ACFPOE_12665</name>
</gene>